<protein>
    <submittedName>
        <fullName evidence="1">Aldolase</fullName>
    </submittedName>
</protein>
<sequence>MSKVRRMNHIFRKDKRTFIVAMEHGSNMNVLPYLKEPGHIISELAENGVDAFLTTVGLMEKFGENFGKAGCILRVDGGYSMLGEKNKPLSRVYNVEDGLRFGADGVICMHFPGSKWEEVYTQALAENISAGEKWGMPVVAEALPNGFEKGPAGHTKEGLLFACRMAAEMGADIIKTKYTGDTESFKELVDSVYVPVVILGGDKEIEPKVLFTEIREALDAGAAGVAMGRNIWRHKTPGKLAKAISALIHDNVTVEEALIIFNN</sequence>
<dbReference type="InterPro" id="IPR002915">
    <property type="entry name" value="DeoC/FbaB/LacD_aldolase"/>
</dbReference>
<dbReference type="InterPro" id="IPR050456">
    <property type="entry name" value="DeoC/FbaB_aldolase"/>
</dbReference>
<dbReference type="Pfam" id="PF01791">
    <property type="entry name" value="DeoC"/>
    <property type="match status" value="1"/>
</dbReference>
<accession>A0ABR7DG87</accession>
<gene>
    <name evidence="1" type="ORF">H8S20_16275</name>
</gene>
<organism evidence="1 2">
    <name type="scientific">Clostridium hominis</name>
    <dbReference type="NCBI Taxonomy" id="2763036"/>
    <lineage>
        <taxon>Bacteria</taxon>
        <taxon>Bacillati</taxon>
        <taxon>Bacillota</taxon>
        <taxon>Clostridia</taxon>
        <taxon>Eubacteriales</taxon>
        <taxon>Clostridiaceae</taxon>
        <taxon>Clostridium</taxon>
    </lineage>
</organism>
<keyword evidence="2" id="KW-1185">Reference proteome</keyword>
<dbReference type="SMART" id="SM01133">
    <property type="entry name" value="DeoC"/>
    <property type="match status" value="1"/>
</dbReference>
<dbReference type="Proteomes" id="UP000596929">
    <property type="component" value="Unassembled WGS sequence"/>
</dbReference>
<name>A0ABR7DG87_9CLOT</name>
<dbReference type="InterPro" id="IPR013785">
    <property type="entry name" value="Aldolase_TIM"/>
</dbReference>
<dbReference type="SUPFAM" id="SSF51569">
    <property type="entry name" value="Aldolase"/>
    <property type="match status" value="1"/>
</dbReference>
<dbReference type="RefSeq" id="WP_186860757.1">
    <property type="nucleotide sequence ID" value="NZ_JACOOO010000038.1"/>
</dbReference>
<comment type="caution">
    <text evidence="1">The sequence shown here is derived from an EMBL/GenBank/DDBJ whole genome shotgun (WGS) entry which is preliminary data.</text>
</comment>
<dbReference type="PANTHER" id="PTHR47916:SF1">
    <property type="entry name" value="3-HYDROXY-5-PHOSPHONOOXYPENTANE-2,4-DIONE THIOLASE"/>
    <property type="match status" value="1"/>
</dbReference>
<dbReference type="EMBL" id="JACOOO010000038">
    <property type="protein sequence ID" value="MBC5630416.1"/>
    <property type="molecule type" value="Genomic_DNA"/>
</dbReference>
<proteinExistence type="predicted"/>
<evidence type="ECO:0000313" key="2">
    <source>
        <dbReference type="Proteomes" id="UP000596929"/>
    </source>
</evidence>
<dbReference type="PANTHER" id="PTHR47916">
    <property type="entry name" value="FRUCTOSE-BISPHOSPHATE ALDOLASE CLASS 1"/>
    <property type="match status" value="1"/>
</dbReference>
<dbReference type="Gene3D" id="3.20.20.70">
    <property type="entry name" value="Aldolase class I"/>
    <property type="match status" value="1"/>
</dbReference>
<evidence type="ECO:0000313" key="1">
    <source>
        <dbReference type="EMBL" id="MBC5630416.1"/>
    </source>
</evidence>
<reference evidence="1 2" key="1">
    <citation type="submission" date="2020-08" db="EMBL/GenBank/DDBJ databases">
        <title>Genome public.</title>
        <authorList>
            <person name="Liu C."/>
            <person name="Sun Q."/>
        </authorList>
    </citation>
    <scope>NUCLEOTIDE SEQUENCE [LARGE SCALE GENOMIC DNA]</scope>
    <source>
        <strain evidence="1 2">NSJ-6</strain>
    </source>
</reference>
<dbReference type="PIRSF" id="PIRSF038992">
    <property type="entry name" value="Aldolase_Ia"/>
    <property type="match status" value="1"/>
</dbReference>
<dbReference type="InterPro" id="IPR041720">
    <property type="entry name" value="FbaB-like"/>
</dbReference>